<organism evidence="11 12">
    <name type="scientific">Toxocara canis</name>
    <name type="common">Canine roundworm</name>
    <dbReference type="NCBI Taxonomy" id="6265"/>
    <lineage>
        <taxon>Eukaryota</taxon>
        <taxon>Metazoa</taxon>
        <taxon>Ecdysozoa</taxon>
        <taxon>Nematoda</taxon>
        <taxon>Chromadorea</taxon>
        <taxon>Rhabditida</taxon>
        <taxon>Spirurina</taxon>
        <taxon>Ascaridomorpha</taxon>
        <taxon>Ascaridoidea</taxon>
        <taxon>Toxocaridae</taxon>
        <taxon>Toxocara</taxon>
    </lineage>
</organism>
<dbReference type="GO" id="GO:0015271">
    <property type="term" value="F:outward rectifier potassium channel activity"/>
    <property type="evidence" value="ECO:0007669"/>
    <property type="project" value="TreeGrafter"/>
</dbReference>
<evidence type="ECO:0000313" key="12">
    <source>
        <dbReference type="WBParaSite" id="TCNE_0001898501-mRNA-1"/>
    </source>
</evidence>
<keyword evidence="5" id="KW-0406">Ion transport</keyword>
<comment type="subcellular location">
    <subcellularLocation>
        <location evidence="1">Membrane</location>
        <topology evidence="1">Multi-pass membrane protein</topology>
    </subcellularLocation>
</comment>
<feature type="domain" description="Potassium channel" evidence="10">
    <location>
        <begin position="117"/>
        <end position="176"/>
    </location>
</feature>
<dbReference type="InterPro" id="IPR013099">
    <property type="entry name" value="K_chnl_dom"/>
</dbReference>
<evidence type="ECO:0000256" key="3">
    <source>
        <dbReference type="ARBA" id="ARBA00022692"/>
    </source>
</evidence>
<dbReference type="AlphaFoldDB" id="A0A183VE11"/>
<evidence type="ECO:0000313" key="11">
    <source>
        <dbReference type="Proteomes" id="UP000050794"/>
    </source>
</evidence>
<accession>A0A183VE11</accession>
<feature type="region of interest" description="Disordered" evidence="8">
    <location>
        <begin position="185"/>
        <end position="209"/>
    </location>
</feature>
<dbReference type="GO" id="GO:0030322">
    <property type="term" value="P:stabilization of membrane potential"/>
    <property type="evidence" value="ECO:0007669"/>
    <property type="project" value="TreeGrafter"/>
</dbReference>
<keyword evidence="11" id="KW-1185">Reference proteome</keyword>
<dbReference type="PANTHER" id="PTHR11003">
    <property type="entry name" value="POTASSIUM CHANNEL, SUBFAMILY K"/>
    <property type="match status" value="1"/>
</dbReference>
<evidence type="ECO:0000256" key="6">
    <source>
        <dbReference type="ARBA" id="ARBA00023136"/>
    </source>
</evidence>
<evidence type="ECO:0000256" key="4">
    <source>
        <dbReference type="ARBA" id="ARBA00022989"/>
    </source>
</evidence>
<protein>
    <submittedName>
        <fullName evidence="12">Ion_trans_2 domain-containing protein</fullName>
    </submittedName>
</protein>
<feature type="transmembrane region" description="Helical" evidence="9">
    <location>
        <begin position="153"/>
        <end position="176"/>
    </location>
</feature>
<dbReference type="WBParaSite" id="TCNE_0001898501-mRNA-1">
    <property type="protein sequence ID" value="TCNE_0001898501-mRNA-1"/>
    <property type="gene ID" value="TCNE_0001898501"/>
</dbReference>
<dbReference type="GO" id="GO:0022841">
    <property type="term" value="F:potassium ion leak channel activity"/>
    <property type="evidence" value="ECO:0007669"/>
    <property type="project" value="TreeGrafter"/>
</dbReference>
<dbReference type="PANTHER" id="PTHR11003:SF273">
    <property type="entry name" value="TWIK FAMILY OF POTASSIUM CHANNELS PROTEIN 9"/>
    <property type="match status" value="1"/>
</dbReference>
<feature type="transmembrane region" description="Helical" evidence="9">
    <location>
        <begin position="127"/>
        <end position="147"/>
    </location>
</feature>
<reference evidence="12" key="1">
    <citation type="submission" date="2016-06" db="UniProtKB">
        <authorList>
            <consortium name="WormBaseParasite"/>
        </authorList>
    </citation>
    <scope>IDENTIFICATION</scope>
</reference>
<keyword evidence="2" id="KW-0813">Transport</keyword>
<evidence type="ECO:0000256" key="5">
    <source>
        <dbReference type="ARBA" id="ARBA00023065"/>
    </source>
</evidence>
<keyword evidence="7" id="KW-0407">Ion channel</keyword>
<keyword evidence="3 9" id="KW-0812">Transmembrane</keyword>
<evidence type="ECO:0000256" key="7">
    <source>
        <dbReference type="ARBA" id="ARBA00023303"/>
    </source>
</evidence>
<evidence type="ECO:0000256" key="8">
    <source>
        <dbReference type="SAM" id="MobiDB-lite"/>
    </source>
</evidence>
<name>A0A183VE11_TOXCA</name>
<evidence type="ECO:0000256" key="1">
    <source>
        <dbReference type="ARBA" id="ARBA00004141"/>
    </source>
</evidence>
<evidence type="ECO:0000259" key="10">
    <source>
        <dbReference type="Pfam" id="PF07885"/>
    </source>
</evidence>
<evidence type="ECO:0000256" key="9">
    <source>
        <dbReference type="SAM" id="Phobius"/>
    </source>
</evidence>
<keyword evidence="6 9" id="KW-0472">Membrane</keyword>
<dbReference type="Gene3D" id="1.10.287.70">
    <property type="match status" value="1"/>
</dbReference>
<sequence length="226" mass="25049">LHGALVLGAALYTVGGALIIRTLESWNDETTTINRTTANMDSLATSLLERYSGSDLSELQPLVHDCVTRALETLFNTTNCNKEDIDRFIIADFDRCYQMAASSAFIEKDERDVESEEDNKWSLTDSLIFAFTVITTIGYGNVAPVTFEGRAFLIVYGLIGVPLTLLTIADLGMFISKDEVNNNIEKPPQMNGMTANKSNDKRGSIEKSTVSDEDINRFVEVEDKLE</sequence>
<proteinExistence type="predicted"/>
<dbReference type="InterPro" id="IPR003280">
    <property type="entry name" value="2pore_dom_K_chnl"/>
</dbReference>
<dbReference type="GO" id="GO:0005886">
    <property type="term" value="C:plasma membrane"/>
    <property type="evidence" value="ECO:0007669"/>
    <property type="project" value="TreeGrafter"/>
</dbReference>
<keyword evidence="4 9" id="KW-1133">Transmembrane helix</keyword>
<evidence type="ECO:0000256" key="2">
    <source>
        <dbReference type="ARBA" id="ARBA00022448"/>
    </source>
</evidence>
<dbReference type="Proteomes" id="UP000050794">
    <property type="component" value="Unassembled WGS sequence"/>
</dbReference>
<dbReference type="Pfam" id="PF07885">
    <property type="entry name" value="Ion_trans_2"/>
    <property type="match status" value="1"/>
</dbReference>
<dbReference type="SUPFAM" id="SSF81324">
    <property type="entry name" value="Voltage-gated potassium channels"/>
    <property type="match status" value="1"/>
</dbReference>